<comment type="subcellular location">
    <subcellularLocation>
        <location evidence="6">Endoplasmic reticulum membrane</location>
        <topology evidence="6">Multi-pass membrane protein</topology>
    </subcellularLocation>
    <subcellularLocation>
        <location evidence="1">Membrane</location>
        <topology evidence="1">Multi-pass membrane protein</topology>
    </subcellularLocation>
</comment>
<dbReference type="KEGG" id="wic:J056_003835"/>
<sequence>MAALTHLDLTYVQYTLDSHVSFLLAHVTLLPFVTLSAYAALVYFNRDAVILNAFAGQLANEGLNLVLKRLFRIRRQTIGNGYGMPSSHAQFAAYTATFILLHQYTRLGRVDLQAWCACAVALLVAYSRHHLSYHTTNQIIVGWAIGALFAVFYFNLTEVSCGLRVRRKSLLGKLCGMLRHTRLFIVHTLSLNDPTLSIRRS</sequence>
<comment type="caution">
    <text evidence="6">Lacks conserved residue(s) required for the propagation of feature annotation.</text>
</comment>
<proteinExistence type="inferred from homology"/>
<dbReference type="GO" id="GO:0006487">
    <property type="term" value="P:protein N-linked glycosylation"/>
    <property type="evidence" value="ECO:0007669"/>
    <property type="project" value="UniProtKB-UniRule"/>
</dbReference>
<protein>
    <recommendedName>
        <fullName evidence="6">Dolichyldiphosphatase</fullName>
        <ecNumber evidence="6">3.6.1.43</ecNumber>
    </recommendedName>
</protein>
<dbReference type="GO" id="GO:0008610">
    <property type="term" value="P:lipid biosynthetic process"/>
    <property type="evidence" value="ECO:0007669"/>
    <property type="project" value="TreeGrafter"/>
</dbReference>
<dbReference type="SMART" id="SM00014">
    <property type="entry name" value="acidPPc"/>
    <property type="match status" value="1"/>
</dbReference>
<dbReference type="OMA" id="VYATLIW"/>
<keyword evidence="5 6" id="KW-0472">Membrane</keyword>
<reference evidence="9" key="1">
    <citation type="journal article" date="2013" name="BMC Genomics">
        <title>Genome and transcriptome sequencing of the halophilic fungus Wallemia ichthyophaga: haloadaptations present and absent.</title>
        <authorList>
            <person name="Zajc J."/>
            <person name="Liu Y."/>
            <person name="Dai W."/>
            <person name="Yang Z."/>
            <person name="Hu J."/>
            <person name="Gostincar C."/>
            <person name="Gunde-Cimerman N."/>
        </authorList>
    </citation>
    <scope>NUCLEOTIDE SEQUENCE [LARGE SCALE GENOMIC DNA]</scope>
    <source>
        <strain evidence="9">EXF-994 / CBS 113033</strain>
    </source>
</reference>
<keyword evidence="6" id="KW-0256">Endoplasmic reticulum</keyword>
<dbReference type="InterPro" id="IPR039667">
    <property type="entry name" value="Dolichyldiphosphatase_PAP2"/>
</dbReference>
<evidence type="ECO:0000313" key="8">
    <source>
        <dbReference type="EMBL" id="EOR01599.1"/>
    </source>
</evidence>
<evidence type="ECO:0000256" key="3">
    <source>
        <dbReference type="ARBA" id="ARBA00022801"/>
    </source>
</evidence>
<evidence type="ECO:0000259" key="7">
    <source>
        <dbReference type="SMART" id="SM00014"/>
    </source>
</evidence>
<dbReference type="OrthoDB" id="302705at2759"/>
<comment type="function">
    <text evidence="6">Required for efficient N-glycosylation. Necessary for maintaining optimal levels of dolichol-linked oligosaccharides. Hydrolyzes dolichyl pyrophosphate at a very high rate and dolichyl monophosphate at a much lower rate. Does not act on phosphatidate.</text>
</comment>
<evidence type="ECO:0000256" key="6">
    <source>
        <dbReference type="RuleBase" id="RU367078"/>
    </source>
</evidence>
<keyword evidence="4 6" id="KW-1133">Transmembrane helix</keyword>
<gene>
    <name evidence="8" type="ORF">J056_003835</name>
</gene>
<name>R9AHA5_WALI9</name>
<dbReference type="Proteomes" id="UP000014064">
    <property type="component" value="Unassembled WGS sequence"/>
</dbReference>
<dbReference type="GO" id="GO:0047874">
    <property type="term" value="F:dolichyldiphosphatase activity"/>
    <property type="evidence" value="ECO:0007669"/>
    <property type="project" value="UniProtKB-UniRule"/>
</dbReference>
<dbReference type="PANTHER" id="PTHR11247:SF1">
    <property type="entry name" value="DOLICHYLDIPHOSPHATASE 1"/>
    <property type="match status" value="1"/>
</dbReference>
<dbReference type="PANTHER" id="PTHR11247">
    <property type="entry name" value="PALMITOYL-PROTEIN THIOESTERASE/DOLICHYLDIPHOSPHATASE 1"/>
    <property type="match status" value="1"/>
</dbReference>
<feature type="domain" description="Phosphatidic acid phosphatase type 2/haloperoxidase" evidence="7">
    <location>
        <begin position="45"/>
        <end position="154"/>
    </location>
</feature>
<feature type="transmembrane region" description="Helical" evidence="6">
    <location>
        <begin position="139"/>
        <end position="156"/>
    </location>
</feature>
<accession>R9AHA5</accession>
<dbReference type="SUPFAM" id="SSF48317">
    <property type="entry name" value="Acid phosphatase/Vanadium-dependent haloperoxidase"/>
    <property type="match status" value="1"/>
</dbReference>
<dbReference type="EC" id="3.6.1.43" evidence="6"/>
<dbReference type="HOGENOM" id="CLU_074922_2_0_1"/>
<dbReference type="RefSeq" id="XP_009267319.1">
    <property type="nucleotide sequence ID" value="XM_009269044.1"/>
</dbReference>
<dbReference type="eggNOG" id="KOG3146">
    <property type="taxonomic scope" value="Eukaryota"/>
</dbReference>
<dbReference type="Gene3D" id="1.20.144.10">
    <property type="entry name" value="Phosphatidic acid phosphatase type 2/haloperoxidase"/>
    <property type="match status" value="1"/>
</dbReference>
<evidence type="ECO:0000256" key="5">
    <source>
        <dbReference type="ARBA" id="ARBA00023136"/>
    </source>
</evidence>
<dbReference type="GO" id="GO:0005789">
    <property type="term" value="C:endoplasmic reticulum membrane"/>
    <property type="evidence" value="ECO:0007669"/>
    <property type="project" value="UniProtKB-SubCell"/>
</dbReference>
<dbReference type="UniPathway" id="UPA00378"/>
<dbReference type="CDD" id="cd03382">
    <property type="entry name" value="PAP2_dolichyldiphosphatase"/>
    <property type="match status" value="1"/>
</dbReference>
<dbReference type="STRING" id="1299270.R9AHA5"/>
<evidence type="ECO:0000256" key="4">
    <source>
        <dbReference type="ARBA" id="ARBA00022989"/>
    </source>
</evidence>
<evidence type="ECO:0000313" key="9">
    <source>
        <dbReference type="Proteomes" id="UP000014064"/>
    </source>
</evidence>
<dbReference type="AlphaFoldDB" id="R9AHA5"/>
<dbReference type="InterPro" id="IPR000326">
    <property type="entry name" value="PAP2/HPO"/>
</dbReference>
<dbReference type="Pfam" id="PF01569">
    <property type="entry name" value="PAP2"/>
    <property type="match status" value="1"/>
</dbReference>
<dbReference type="GeneID" id="20376787"/>
<comment type="pathway">
    <text evidence="6">Protein modification; protein glycosylation.</text>
</comment>
<keyword evidence="9" id="KW-1185">Reference proteome</keyword>
<evidence type="ECO:0000256" key="1">
    <source>
        <dbReference type="ARBA" id="ARBA00004141"/>
    </source>
</evidence>
<feature type="transmembrane region" description="Helical" evidence="6">
    <location>
        <begin position="20"/>
        <end position="44"/>
    </location>
</feature>
<organism evidence="8 9">
    <name type="scientific">Wallemia ichthyophaga (strain EXF-994 / CBS 113033)</name>
    <dbReference type="NCBI Taxonomy" id="1299270"/>
    <lineage>
        <taxon>Eukaryota</taxon>
        <taxon>Fungi</taxon>
        <taxon>Dikarya</taxon>
        <taxon>Basidiomycota</taxon>
        <taxon>Wallemiomycotina</taxon>
        <taxon>Wallemiomycetes</taxon>
        <taxon>Wallemiales</taxon>
        <taxon>Wallemiaceae</taxon>
        <taxon>Wallemia</taxon>
    </lineage>
</organism>
<comment type="catalytic activity">
    <reaction evidence="6">
        <text>a di-trans,poly-cis-dolichyl diphosphate + H2O = a di-trans,poly-cis-dolichyl phosphate + phosphate + H(+)</text>
        <dbReference type="Rhea" id="RHEA:14385"/>
        <dbReference type="Rhea" id="RHEA-COMP:19498"/>
        <dbReference type="Rhea" id="RHEA-COMP:19506"/>
        <dbReference type="ChEBI" id="CHEBI:15377"/>
        <dbReference type="ChEBI" id="CHEBI:15378"/>
        <dbReference type="ChEBI" id="CHEBI:43474"/>
        <dbReference type="ChEBI" id="CHEBI:57497"/>
        <dbReference type="ChEBI" id="CHEBI:57683"/>
        <dbReference type="EC" id="3.6.1.43"/>
    </reaction>
</comment>
<keyword evidence="3 6" id="KW-0378">Hydrolase</keyword>
<evidence type="ECO:0000256" key="2">
    <source>
        <dbReference type="ARBA" id="ARBA00022692"/>
    </source>
</evidence>
<keyword evidence="2 6" id="KW-0812">Transmembrane</keyword>
<dbReference type="EMBL" id="KE007229">
    <property type="protein sequence ID" value="EOR01599.1"/>
    <property type="molecule type" value="Genomic_DNA"/>
</dbReference>
<comment type="similarity">
    <text evidence="6">Belongs to the dolichyldiphosphatase family.</text>
</comment>
<dbReference type="InterPro" id="IPR036938">
    <property type="entry name" value="PAP2/HPO_sf"/>
</dbReference>